<feature type="compositionally biased region" description="Basic and acidic residues" evidence="1">
    <location>
        <begin position="180"/>
        <end position="197"/>
    </location>
</feature>
<reference evidence="4" key="1">
    <citation type="submission" date="2016-06" db="UniProtKB">
        <authorList>
            <consortium name="WormBaseParasite"/>
        </authorList>
    </citation>
    <scope>IDENTIFICATION</scope>
</reference>
<sequence length="214" mass="23033">MTRPASRLSIPLIDAFNPFETPQQQTAAAKAVSNQLADWLQRLRTDLIRPFSTSGGTVDSTVGSPNTISTIQTHPYAGNATQFGQLPEVSVAEAGNEKDREKTLSSDGVQVEHQSRPVLGDFSSENDGSEAIIHPSTSVTVTSTESARQDKNGTAENTENYYDGDFGVEKIPEAEESDETTVKEPDDSSGLLERKVLGTELADPIQTPVPQTKV</sequence>
<feature type="compositionally biased region" description="Low complexity" evidence="1">
    <location>
        <begin position="136"/>
        <end position="146"/>
    </location>
</feature>
<dbReference type="WBParaSite" id="GPUH_0000081701-mRNA-1">
    <property type="protein sequence ID" value="GPUH_0000081701-mRNA-1"/>
    <property type="gene ID" value="GPUH_0000081701"/>
</dbReference>
<organism evidence="4">
    <name type="scientific">Gongylonema pulchrum</name>
    <dbReference type="NCBI Taxonomy" id="637853"/>
    <lineage>
        <taxon>Eukaryota</taxon>
        <taxon>Metazoa</taxon>
        <taxon>Ecdysozoa</taxon>
        <taxon>Nematoda</taxon>
        <taxon>Chromadorea</taxon>
        <taxon>Rhabditida</taxon>
        <taxon>Spirurina</taxon>
        <taxon>Spiruromorpha</taxon>
        <taxon>Spiruroidea</taxon>
        <taxon>Gongylonematidae</taxon>
        <taxon>Gongylonema</taxon>
    </lineage>
</organism>
<feature type="compositionally biased region" description="Basic and acidic residues" evidence="1">
    <location>
        <begin position="95"/>
        <end position="104"/>
    </location>
</feature>
<gene>
    <name evidence="2" type="ORF">GPUH_LOCUS817</name>
</gene>
<accession>A0A183CWH6</accession>
<keyword evidence="3" id="KW-1185">Reference proteome</keyword>
<evidence type="ECO:0000313" key="3">
    <source>
        <dbReference type="Proteomes" id="UP000271098"/>
    </source>
</evidence>
<evidence type="ECO:0000313" key="4">
    <source>
        <dbReference type="WBParaSite" id="GPUH_0000081701-mRNA-1"/>
    </source>
</evidence>
<reference evidence="2 3" key="2">
    <citation type="submission" date="2018-11" db="EMBL/GenBank/DDBJ databases">
        <authorList>
            <consortium name="Pathogen Informatics"/>
        </authorList>
    </citation>
    <scope>NUCLEOTIDE SEQUENCE [LARGE SCALE GENOMIC DNA]</scope>
</reference>
<feature type="region of interest" description="Disordered" evidence="1">
    <location>
        <begin position="94"/>
        <end position="214"/>
    </location>
</feature>
<dbReference type="EMBL" id="UYRT01000830">
    <property type="protein sequence ID" value="VDK28796.1"/>
    <property type="molecule type" value="Genomic_DNA"/>
</dbReference>
<dbReference type="Proteomes" id="UP000271098">
    <property type="component" value="Unassembled WGS sequence"/>
</dbReference>
<proteinExistence type="predicted"/>
<name>A0A183CWH6_9BILA</name>
<protein>
    <submittedName>
        <fullName evidence="2 4">Uncharacterized protein</fullName>
    </submittedName>
</protein>
<evidence type="ECO:0000313" key="2">
    <source>
        <dbReference type="EMBL" id="VDK28796.1"/>
    </source>
</evidence>
<evidence type="ECO:0000256" key="1">
    <source>
        <dbReference type="SAM" id="MobiDB-lite"/>
    </source>
</evidence>
<dbReference type="AlphaFoldDB" id="A0A183CWH6"/>